<keyword evidence="1" id="KW-0732">Signal</keyword>
<organism evidence="2 3">
    <name type="scientific">Rhodanobacter humi</name>
    <dbReference type="NCBI Taxonomy" id="1888173"/>
    <lineage>
        <taxon>Bacteria</taxon>
        <taxon>Pseudomonadati</taxon>
        <taxon>Pseudomonadota</taxon>
        <taxon>Gammaproteobacteria</taxon>
        <taxon>Lysobacterales</taxon>
        <taxon>Rhodanobacteraceae</taxon>
        <taxon>Rhodanobacter</taxon>
    </lineage>
</organism>
<gene>
    <name evidence="2" type="ORF">AB7878_07620</name>
</gene>
<sequence length="454" mass="48935">MVSSSKRWRHLLAAAGLLAGLVALMPGAQATTTTPRPKVIVISLDAFGAESLKEPELPAPTLRALMQQGVHAVSMQPINPTITWPNHTSMVTGVDASRHHVLVNGLIVNQREATPPRIDMDAPKSQLVAVPTVYDAAHAAGLVTAEVDWVAIMHAPSIAWRFPEHPDPDGAVEQELVREGVVTRDELVHFGRPSQAWRDRIYTRAAVDIIRKHHPDLLLLHLLALDSIEHATGYGNDAGRNTIAFLDDRVKEVVDAVRAEGELANTTFIIVSDHGQQSVHHLLNPNVPLREAGLQGATARQPAFALPEGGFALVFQKNATDASRQELKKLFAGKPGIRAALTPDEAAKLGWPIPAQSNQAPDLLLYAADDYEFPDKDTPRYETPTVEIGAHGYPNTAPLMQAIFIAAGAGIRPAGEIPAFPDVDVAPTIAHLLHIKFGDDVQGKPLTKILAPGE</sequence>
<evidence type="ECO:0000313" key="3">
    <source>
        <dbReference type="Proteomes" id="UP001562159"/>
    </source>
</evidence>
<dbReference type="PANTHER" id="PTHR10151">
    <property type="entry name" value="ECTONUCLEOTIDE PYROPHOSPHATASE/PHOSPHODIESTERASE"/>
    <property type="match status" value="1"/>
</dbReference>
<dbReference type="InterPro" id="IPR002591">
    <property type="entry name" value="Phosphodiest/P_Trfase"/>
</dbReference>
<proteinExistence type="predicted"/>
<dbReference type="EMBL" id="JBGBPY010000001">
    <property type="protein sequence ID" value="MEY2182283.1"/>
    <property type="molecule type" value="Genomic_DNA"/>
</dbReference>
<dbReference type="PANTHER" id="PTHR10151:SF120">
    <property type="entry name" value="BIS(5'-ADENOSYL)-TRIPHOSPHATASE"/>
    <property type="match status" value="1"/>
</dbReference>
<dbReference type="SUPFAM" id="SSF53649">
    <property type="entry name" value="Alkaline phosphatase-like"/>
    <property type="match status" value="1"/>
</dbReference>
<keyword evidence="3" id="KW-1185">Reference proteome</keyword>
<protein>
    <submittedName>
        <fullName evidence="2">Alkaline phosphatase family protein</fullName>
    </submittedName>
</protein>
<feature type="chain" id="PRO_5046278676" evidence="1">
    <location>
        <begin position="31"/>
        <end position="454"/>
    </location>
</feature>
<evidence type="ECO:0000256" key="1">
    <source>
        <dbReference type="SAM" id="SignalP"/>
    </source>
</evidence>
<reference evidence="2 3" key="1">
    <citation type="submission" date="2024-07" db="EMBL/GenBank/DDBJ databases">
        <title>Molecular mechanisms and environmental adaptations of flagellar loss and biofilm growth of Rhodanobacter under environmental stress.</title>
        <authorList>
            <person name="Chen M."/>
        </authorList>
    </citation>
    <scope>NUCLEOTIDE SEQUENCE [LARGE SCALE GENOMIC DNA]</scope>
    <source>
        <strain evidence="2 3">RS22</strain>
    </source>
</reference>
<evidence type="ECO:0000313" key="2">
    <source>
        <dbReference type="EMBL" id="MEY2182283.1"/>
    </source>
</evidence>
<comment type="caution">
    <text evidence="2">The sequence shown here is derived from an EMBL/GenBank/DDBJ whole genome shotgun (WGS) entry which is preliminary data.</text>
</comment>
<dbReference type="CDD" id="cd16018">
    <property type="entry name" value="Enpp"/>
    <property type="match status" value="1"/>
</dbReference>
<dbReference type="InterPro" id="IPR017850">
    <property type="entry name" value="Alkaline_phosphatase_core_sf"/>
</dbReference>
<dbReference type="Proteomes" id="UP001562159">
    <property type="component" value="Unassembled WGS sequence"/>
</dbReference>
<dbReference type="Pfam" id="PF01663">
    <property type="entry name" value="Phosphodiest"/>
    <property type="match status" value="1"/>
</dbReference>
<name>A0ABV4AQ03_9GAMM</name>
<accession>A0ABV4AQ03</accession>
<feature type="signal peptide" evidence="1">
    <location>
        <begin position="1"/>
        <end position="30"/>
    </location>
</feature>
<dbReference type="Gene3D" id="3.40.720.10">
    <property type="entry name" value="Alkaline Phosphatase, subunit A"/>
    <property type="match status" value="1"/>
</dbReference>